<evidence type="ECO:0008006" key="3">
    <source>
        <dbReference type="Google" id="ProtNLM"/>
    </source>
</evidence>
<reference evidence="1 2" key="1">
    <citation type="submission" date="2014-01" db="EMBL/GenBank/DDBJ databases">
        <title>Sulfitobacter sp. H3 (MCCC 1A00686) Genome Sequencing.</title>
        <authorList>
            <person name="Lai Q."/>
            <person name="Hong Z."/>
        </authorList>
    </citation>
    <scope>NUCLEOTIDE SEQUENCE [LARGE SCALE GENOMIC DNA]</scope>
    <source>
        <strain evidence="1 2">H3</strain>
    </source>
</reference>
<dbReference type="EMBL" id="JAMD01000013">
    <property type="protein sequence ID" value="KEJ94492.1"/>
    <property type="molecule type" value="Genomic_DNA"/>
</dbReference>
<sequence length="120" mass="13650">MFTETLTDHDEAIGLACQGKLSESDLKEMHALLHERFQEMSKPGLVLDLTRFEGYDGPSALLEDLKIDTAHRDDFRRVAVVSEGALMEWGTRFADLLTKAEVRHFDTAEMDVAIAWVRNR</sequence>
<gene>
    <name evidence="1" type="ORF">SUH3_06525</name>
</gene>
<dbReference type="InterPro" id="IPR036513">
    <property type="entry name" value="STAS_dom_sf"/>
</dbReference>
<dbReference type="InterPro" id="IPR021866">
    <property type="entry name" value="SpoIIAA-like"/>
</dbReference>
<dbReference type="AlphaFoldDB" id="A0A073J9U9"/>
<evidence type="ECO:0000313" key="2">
    <source>
        <dbReference type="Proteomes" id="UP000027746"/>
    </source>
</evidence>
<evidence type="ECO:0000313" key="1">
    <source>
        <dbReference type="EMBL" id="KEJ94492.1"/>
    </source>
</evidence>
<dbReference type="InterPro" id="IPR038396">
    <property type="entry name" value="SpoIIAA-like_sf"/>
</dbReference>
<organism evidence="1 2">
    <name type="scientific">Pseudosulfitobacter pseudonitzschiae</name>
    <dbReference type="NCBI Taxonomy" id="1402135"/>
    <lineage>
        <taxon>Bacteria</taxon>
        <taxon>Pseudomonadati</taxon>
        <taxon>Pseudomonadota</taxon>
        <taxon>Alphaproteobacteria</taxon>
        <taxon>Rhodobacterales</taxon>
        <taxon>Roseobacteraceae</taxon>
        <taxon>Pseudosulfitobacter</taxon>
    </lineage>
</organism>
<dbReference type="OrthoDB" id="555504at2"/>
<protein>
    <recommendedName>
        <fullName evidence="3">STAS/SEC14 domain-containing protein</fullName>
    </recommendedName>
</protein>
<name>A0A073J9U9_9RHOB</name>
<keyword evidence="2" id="KW-1185">Reference proteome</keyword>
<dbReference type="GeneID" id="68871991"/>
<dbReference type="Proteomes" id="UP000027746">
    <property type="component" value="Unassembled WGS sequence"/>
</dbReference>
<dbReference type="RefSeq" id="WP_037929640.1">
    <property type="nucleotide sequence ID" value="NZ_CP054602.1"/>
</dbReference>
<dbReference type="Gene3D" id="3.40.50.10600">
    <property type="entry name" value="SpoIIaa-like domains"/>
    <property type="match status" value="1"/>
</dbReference>
<dbReference type="SUPFAM" id="SSF52091">
    <property type="entry name" value="SpoIIaa-like"/>
    <property type="match status" value="1"/>
</dbReference>
<comment type="caution">
    <text evidence="1">The sequence shown here is derived from an EMBL/GenBank/DDBJ whole genome shotgun (WGS) entry which is preliminary data.</text>
</comment>
<accession>A0A073J9U9</accession>
<dbReference type="Pfam" id="PF11964">
    <property type="entry name" value="SpoIIAA-like"/>
    <property type="match status" value="1"/>
</dbReference>
<proteinExistence type="predicted"/>